<dbReference type="AlphaFoldDB" id="A0A9J7AM80"/>
<dbReference type="KEGG" id="naci:NUH88_11610"/>
<dbReference type="Gene3D" id="3.50.50.60">
    <property type="entry name" value="FAD/NAD(P)-binding domain"/>
    <property type="match status" value="1"/>
</dbReference>
<evidence type="ECO:0000313" key="3">
    <source>
        <dbReference type="EMBL" id="UUX48066.1"/>
    </source>
</evidence>
<dbReference type="SUPFAM" id="SSF51905">
    <property type="entry name" value="FAD/NAD(P)-binding domain"/>
    <property type="match status" value="1"/>
</dbReference>
<evidence type="ECO:0000256" key="1">
    <source>
        <dbReference type="ARBA" id="ARBA00023002"/>
    </source>
</evidence>
<dbReference type="GO" id="GO:0016491">
    <property type="term" value="F:oxidoreductase activity"/>
    <property type="evidence" value="ECO:0007669"/>
    <property type="project" value="UniProtKB-KW"/>
</dbReference>
<dbReference type="Gene3D" id="3.30.9.10">
    <property type="entry name" value="D-Amino Acid Oxidase, subunit A, domain 2"/>
    <property type="match status" value="1"/>
</dbReference>
<gene>
    <name evidence="3" type="ORF">NUH88_11610</name>
</gene>
<proteinExistence type="predicted"/>
<reference evidence="3" key="1">
    <citation type="submission" date="2022-08" db="EMBL/GenBank/DDBJ databases">
        <title>Nisaea acidiphila sp. nov., isolated from a marine algal debris and emended description of the genus Nisaea Urios et al. 2008.</title>
        <authorList>
            <person name="Kwon K."/>
        </authorList>
    </citation>
    <scope>NUCLEOTIDE SEQUENCE</scope>
    <source>
        <strain evidence="3">MEBiC11861</strain>
    </source>
</reference>
<sequence>MAEIAHKGYAPTIWESLAGAPHPSLSFQGSFWHSVAPAGPAQMRLEGEDRTEIAIVGGGFLGLSTALHLAEAGHKVTLLEADEAGFGASGRNTGFVVPNLLTGLDPRYAKAKFGDEKGDLLVRMLGEGGELVFDLIRRHGIDCWGKQTGWMQPIHAANKVEWLKDRVKQWQDLGRPVKLLSREEAIAETGSEAYHGAFLDPTGGHLNPLAFVRGLAGAAVKAGVTLYSDSRANGIERKGAEWHLSTDRGTLVADRVLLTTNSTGGGLAPKAEGTQFPITLFQVATQQLDPELRKSVLPNDRCSADTRKDLIAYRWTDDNRIVTGGLLANPLGSVERGRTHHLGRLQALLPQLPELHAEFAWQGRLAAARDYMPRLMRLGDGAFSAIACNGRGIAMTTALGRKLALWLDGGSNEELPLPVTDPDPVLLPKLAPLAFSVWLPFSRRQDAKDLRGSAN</sequence>
<keyword evidence="1" id="KW-0560">Oxidoreductase</keyword>
<dbReference type="InterPro" id="IPR006076">
    <property type="entry name" value="FAD-dep_OxRdtase"/>
</dbReference>
<accession>A0A9J7AM80</accession>
<dbReference type="Pfam" id="PF01266">
    <property type="entry name" value="DAO"/>
    <property type="match status" value="1"/>
</dbReference>
<evidence type="ECO:0000259" key="2">
    <source>
        <dbReference type="Pfam" id="PF01266"/>
    </source>
</evidence>
<dbReference type="InterPro" id="IPR036188">
    <property type="entry name" value="FAD/NAD-bd_sf"/>
</dbReference>
<dbReference type="GO" id="GO:0005737">
    <property type="term" value="C:cytoplasm"/>
    <property type="evidence" value="ECO:0007669"/>
    <property type="project" value="TreeGrafter"/>
</dbReference>
<evidence type="ECO:0000313" key="4">
    <source>
        <dbReference type="Proteomes" id="UP001060336"/>
    </source>
</evidence>
<dbReference type="PANTHER" id="PTHR13847:SF281">
    <property type="entry name" value="FAD DEPENDENT OXIDOREDUCTASE DOMAIN-CONTAINING PROTEIN"/>
    <property type="match status" value="1"/>
</dbReference>
<keyword evidence="4" id="KW-1185">Reference proteome</keyword>
<dbReference type="EMBL" id="CP102480">
    <property type="protein sequence ID" value="UUX48066.1"/>
    <property type="molecule type" value="Genomic_DNA"/>
</dbReference>
<feature type="domain" description="FAD dependent oxidoreductase" evidence="2">
    <location>
        <begin position="53"/>
        <end position="404"/>
    </location>
</feature>
<dbReference type="PANTHER" id="PTHR13847">
    <property type="entry name" value="SARCOSINE DEHYDROGENASE-RELATED"/>
    <property type="match status" value="1"/>
</dbReference>
<organism evidence="3 4">
    <name type="scientific">Nisaea acidiphila</name>
    <dbReference type="NCBI Taxonomy" id="1862145"/>
    <lineage>
        <taxon>Bacteria</taxon>
        <taxon>Pseudomonadati</taxon>
        <taxon>Pseudomonadota</taxon>
        <taxon>Alphaproteobacteria</taxon>
        <taxon>Rhodospirillales</taxon>
        <taxon>Thalassobaculaceae</taxon>
        <taxon>Nisaea</taxon>
    </lineage>
</organism>
<name>A0A9J7AM80_9PROT</name>
<dbReference type="RefSeq" id="WP_257766574.1">
    <property type="nucleotide sequence ID" value="NZ_CP102480.1"/>
</dbReference>
<protein>
    <submittedName>
        <fullName evidence="3">FAD-binding oxidoreductase</fullName>
    </submittedName>
</protein>
<dbReference type="Proteomes" id="UP001060336">
    <property type="component" value="Chromosome"/>
</dbReference>